<evidence type="ECO:0000259" key="2">
    <source>
        <dbReference type="Pfam" id="PF25372"/>
    </source>
</evidence>
<keyword evidence="4" id="KW-1185">Reference proteome</keyword>
<feature type="region of interest" description="Disordered" evidence="1">
    <location>
        <begin position="1"/>
        <end position="105"/>
    </location>
</feature>
<dbReference type="InterPro" id="IPR057207">
    <property type="entry name" value="FBXL15_LRR"/>
</dbReference>
<dbReference type="GO" id="GO:0031146">
    <property type="term" value="P:SCF-dependent proteasomal ubiquitin-dependent protein catabolic process"/>
    <property type="evidence" value="ECO:0007669"/>
    <property type="project" value="TreeGrafter"/>
</dbReference>
<accession>A0A9Q1GS57</accession>
<dbReference type="OrthoDB" id="10257471at2759"/>
<reference evidence="3" key="1">
    <citation type="submission" date="2022-04" db="EMBL/GenBank/DDBJ databases">
        <title>Carnegiea gigantea Genome sequencing and assembly v2.</title>
        <authorList>
            <person name="Copetti D."/>
            <person name="Sanderson M.J."/>
            <person name="Burquez A."/>
            <person name="Wojciechowski M.F."/>
        </authorList>
    </citation>
    <scope>NUCLEOTIDE SEQUENCE</scope>
    <source>
        <strain evidence="3">SGP5-SGP5p</strain>
        <tissue evidence="3">Aerial part</tissue>
    </source>
</reference>
<dbReference type="GO" id="GO:0019005">
    <property type="term" value="C:SCF ubiquitin ligase complex"/>
    <property type="evidence" value="ECO:0007669"/>
    <property type="project" value="TreeGrafter"/>
</dbReference>
<name>A0A9Q1GS57_9CARY</name>
<evidence type="ECO:0000256" key="1">
    <source>
        <dbReference type="SAM" id="MobiDB-lite"/>
    </source>
</evidence>
<dbReference type="EMBL" id="JAKOGI010001677">
    <property type="protein sequence ID" value="KAJ8424452.1"/>
    <property type="molecule type" value="Genomic_DNA"/>
</dbReference>
<dbReference type="Gene3D" id="3.80.10.10">
    <property type="entry name" value="Ribonuclease Inhibitor"/>
    <property type="match status" value="3"/>
</dbReference>
<feature type="compositionally biased region" description="Polar residues" evidence="1">
    <location>
        <begin position="34"/>
        <end position="49"/>
    </location>
</feature>
<dbReference type="SMART" id="SM00367">
    <property type="entry name" value="LRR_CC"/>
    <property type="match status" value="6"/>
</dbReference>
<feature type="compositionally biased region" description="Acidic residues" evidence="1">
    <location>
        <begin position="352"/>
        <end position="367"/>
    </location>
</feature>
<dbReference type="Pfam" id="PF25372">
    <property type="entry name" value="DUF7885"/>
    <property type="match status" value="1"/>
</dbReference>
<dbReference type="SUPFAM" id="SSF52047">
    <property type="entry name" value="RNI-like"/>
    <property type="match status" value="1"/>
</dbReference>
<dbReference type="AlphaFoldDB" id="A0A9Q1GS57"/>
<dbReference type="InterPro" id="IPR006553">
    <property type="entry name" value="Leu-rich_rpt_Cys-con_subtyp"/>
</dbReference>
<comment type="caution">
    <text evidence="3">The sequence shown here is derived from an EMBL/GenBank/DDBJ whole genome shotgun (WGS) entry which is preliminary data.</text>
</comment>
<dbReference type="Proteomes" id="UP001153076">
    <property type="component" value="Unassembled WGS sequence"/>
</dbReference>
<feature type="domain" description="F-box/LRR-repeat protein 15-like leucin rich repeat" evidence="2">
    <location>
        <begin position="668"/>
        <end position="787"/>
    </location>
</feature>
<organism evidence="3 4">
    <name type="scientific">Carnegiea gigantea</name>
    <dbReference type="NCBI Taxonomy" id="171969"/>
    <lineage>
        <taxon>Eukaryota</taxon>
        <taxon>Viridiplantae</taxon>
        <taxon>Streptophyta</taxon>
        <taxon>Embryophyta</taxon>
        <taxon>Tracheophyta</taxon>
        <taxon>Spermatophyta</taxon>
        <taxon>Magnoliopsida</taxon>
        <taxon>eudicotyledons</taxon>
        <taxon>Gunneridae</taxon>
        <taxon>Pentapetalae</taxon>
        <taxon>Caryophyllales</taxon>
        <taxon>Cactineae</taxon>
        <taxon>Cactaceae</taxon>
        <taxon>Cactoideae</taxon>
        <taxon>Echinocereeae</taxon>
        <taxon>Carnegiea</taxon>
    </lineage>
</organism>
<proteinExistence type="predicted"/>
<gene>
    <name evidence="3" type="ORF">Cgig2_024990</name>
</gene>
<dbReference type="PANTHER" id="PTHR13318:SF101">
    <property type="entry name" value="F-BOX_LRR PROTEIN"/>
    <property type="match status" value="1"/>
</dbReference>
<sequence length="835" mass="92252">MPVLRSRQILSPPPPSNVTSPKPKTLKKGFIEPSTPSKSTEPLLNQSPHEATPRPNLAGLGSDSAPISRRRSLRLASKSTSAQIEQDCPSSHRKRRRNVDVEEEDGIGKSQFELKLEVDVENVNDFDSLGFGENGARLFDSEEERIVEGVAVEVKECKKRGRRRSELEGIEAKQVNGVLSLRSGTRIVKRSAESVLVMQDEAEVQDVKGKAVLVERGSVEDESASEIKLDDDVLTVDSSEKELKNARRFTREEKGKDKVVEDGVILNAEELDMPRLSLGLNYSSGDLTPANAYESTKYGASVDNGASYIAEDRIPVHVSSFKESAGQKLSIMDRFKDIARRNASRFAHFDAREEDENHVDSEAGAEEPIERPAENVEDWPGPFSTAMKIIRDRENNMCGQVQNLDSGKVGMPLVSWTPRKDRDNHWPKRAAPSLQDLCLSVLAKNVDAITSLTYVPDVLRHKLTQMLCDSRRMNGHFLDLLLEWSPLEIRLPDCSWLEEDKFEKSFEACDTNNLTVLQLDLCGHCLSDSSLLKALVPKGLPSLTMVSLKGACRISDVGLSALVSSAPALRSMNLSQCSLLTHVSISNLANSLGSILRELYLDDCECLDAMHILPGLKRLRCLEVLSLRGIGSVSDKFMKQLILSNGQNMKELVLANCVKLTDSSLKVIAETCSQLCVLDLSHLTKLTDIGMVHLANGCRRIQDLRLCRNSFSDDAIAAFLEVSGESLKELSLNNIAKVGQNTTISLSRHGKNLRSLDLSWCRNLTDEALGLIADSCLTLRVLKLFGCTQVTITFLDGHSNPHLQIIGLKLTPILSHIKRPDFQQGPLLYSAVPSF</sequence>
<evidence type="ECO:0000313" key="4">
    <source>
        <dbReference type="Proteomes" id="UP001153076"/>
    </source>
</evidence>
<dbReference type="PANTHER" id="PTHR13318">
    <property type="entry name" value="PARTNER OF PAIRED, ISOFORM B-RELATED"/>
    <property type="match status" value="1"/>
</dbReference>
<dbReference type="InterPro" id="IPR032675">
    <property type="entry name" value="LRR_dom_sf"/>
</dbReference>
<feature type="region of interest" description="Disordered" evidence="1">
    <location>
        <begin position="352"/>
        <end position="378"/>
    </location>
</feature>
<evidence type="ECO:0000313" key="3">
    <source>
        <dbReference type="EMBL" id="KAJ8424452.1"/>
    </source>
</evidence>
<protein>
    <recommendedName>
        <fullName evidence="2">F-box/LRR-repeat protein 15-like leucin rich repeat domain-containing protein</fullName>
    </recommendedName>
</protein>